<dbReference type="InterPro" id="IPR011663">
    <property type="entry name" value="UTRA"/>
</dbReference>
<evidence type="ECO:0000256" key="1">
    <source>
        <dbReference type="ARBA" id="ARBA00023015"/>
    </source>
</evidence>
<reference evidence="6" key="1">
    <citation type="journal article" date="2019" name="Int. J. Syst. Evol. Microbiol.">
        <title>The Global Catalogue of Microorganisms (GCM) 10K type strain sequencing project: providing services to taxonomists for standard genome sequencing and annotation.</title>
        <authorList>
            <consortium name="The Broad Institute Genomics Platform"/>
            <consortium name="The Broad Institute Genome Sequencing Center for Infectious Disease"/>
            <person name="Wu L."/>
            <person name="Ma J."/>
        </authorList>
    </citation>
    <scope>NUCLEOTIDE SEQUENCE [LARGE SCALE GENOMIC DNA]</scope>
    <source>
        <strain evidence="6">JCM 18303</strain>
    </source>
</reference>
<dbReference type="SUPFAM" id="SSF46785">
    <property type="entry name" value="Winged helix' DNA-binding domain"/>
    <property type="match status" value="1"/>
</dbReference>
<evidence type="ECO:0000259" key="4">
    <source>
        <dbReference type="PROSITE" id="PS50949"/>
    </source>
</evidence>
<dbReference type="EMBL" id="BAABJP010000001">
    <property type="protein sequence ID" value="GAA5144407.1"/>
    <property type="molecule type" value="Genomic_DNA"/>
</dbReference>
<dbReference type="SUPFAM" id="SSF64288">
    <property type="entry name" value="Chorismate lyase-like"/>
    <property type="match status" value="1"/>
</dbReference>
<keyword evidence="3" id="KW-0804">Transcription</keyword>
<feature type="domain" description="HTH gntR-type" evidence="4">
    <location>
        <begin position="4"/>
        <end position="72"/>
    </location>
</feature>
<dbReference type="PANTHER" id="PTHR44846">
    <property type="entry name" value="MANNOSYL-D-GLYCERATE TRANSPORT/METABOLISM SYSTEM REPRESSOR MNGR-RELATED"/>
    <property type="match status" value="1"/>
</dbReference>
<dbReference type="SMART" id="SM00866">
    <property type="entry name" value="UTRA"/>
    <property type="match status" value="1"/>
</dbReference>
<evidence type="ECO:0000256" key="2">
    <source>
        <dbReference type="ARBA" id="ARBA00023125"/>
    </source>
</evidence>
<dbReference type="InterPro" id="IPR036390">
    <property type="entry name" value="WH_DNA-bd_sf"/>
</dbReference>
<keyword evidence="1" id="KW-0805">Transcription regulation</keyword>
<dbReference type="InterPro" id="IPR028978">
    <property type="entry name" value="Chorismate_lyase_/UTRA_dom_sf"/>
</dbReference>
<dbReference type="RefSeq" id="WP_185058388.1">
    <property type="nucleotide sequence ID" value="NZ_BAABJP010000001.1"/>
</dbReference>
<proteinExistence type="predicted"/>
<dbReference type="InterPro" id="IPR036388">
    <property type="entry name" value="WH-like_DNA-bd_sf"/>
</dbReference>
<dbReference type="Gene3D" id="1.10.10.10">
    <property type="entry name" value="Winged helix-like DNA-binding domain superfamily/Winged helix DNA-binding domain"/>
    <property type="match status" value="1"/>
</dbReference>
<comment type="caution">
    <text evidence="5">The sequence shown here is derived from an EMBL/GenBank/DDBJ whole genome shotgun (WGS) entry which is preliminary data.</text>
</comment>
<protein>
    <submittedName>
        <fullName evidence="5">GntR family transcriptional regulator</fullName>
    </submittedName>
</protein>
<sequence length="248" mass="27378">MPRTRPWVRIAEDLRSAIAAGQYRPGDSLPTARELMDRWGVARQTVQNAVDQLRAEGLVASRPGLGWYVADRPLVRRLARNRLARAERDAGRGAFLSDAAEGGWRAEVSVEVSQQPADDRIRILLELENDAPVVVRSRQMRADDQVVQLATSYLPASIASGTAIERPDTGTGGVYGRLEELGHRLTHFEEAVRARPPRPDEAASLGIPYGYPVLAVTRVAFSGDRPVEVNDMVMAGNRYELIYQLPAQ</sequence>
<organism evidence="5 6">
    <name type="scientific">Pseudonocardia eucalypti</name>
    <dbReference type="NCBI Taxonomy" id="648755"/>
    <lineage>
        <taxon>Bacteria</taxon>
        <taxon>Bacillati</taxon>
        <taxon>Actinomycetota</taxon>
        <taxon>Actinomycetes</taxon>
        <taxon>Pseudonocardiales</taxon>
        <taxon>Pseudonocardiaceae</taxon>
        <taxon>Pseudonocardia</taxon>
    </lineage>
</organism>
<gene>
    <name evidence="5" type="ORF">GCM10023321_00710</name>
</gene>
<dbReference type="InterPro" id="IPR000524">
    <property type="entry name" value="Tscrpt_reg_HTH_GntR"/>
</dbReference>
<dbReference type="Pfam" id="PF07702">
    <property type="entry name" value="UTRA"/>
    <property type="match status" value="1"/>
</dbReference>
<dbReference type="InterPro" id="IPR050679">
    <property type="entry name" value="Bact_HTH_transcr_reg"/>
</dbReference>
<evidence type="ECO:0000256" key="3">
    <source>
        <dbReference type="ARBA" id="ARBA00023163"/>
    </source>
</evidence>
<dbReference type="Gene3D" id="3.40.1410.10">
    <property type="entry name" value="Chorismate lyase-like"/>
    <property type="match status" value="1"/>
</dbReference>
<keyword evidence="2" id="KW-0238">DNA-binding</keyword>
<evidence type="ECO:0000313" key="5">
    <source>
        <dbReference type="EMBL" id="GAA5144407.1"/>
    </source>
</evidence>
<evidence type="ECO:0000313" key="6">
    <source>
        <dbReference type="Proteomes" id="UP001428817"/>
    </source>
</evidence>
<accession>A0ABP9PFW0</accession>
<dbReference type="Pfam" id="PF00392">
    <property type="entry name" value="GntR"/>
    <property type="match status" value="1"/>
</dbReference>
<keyword evidence="6" id="KW-1185">Reference proteome</keyword>
<dbReference type="PRINTS" id="PR00035">
    <property type="entry name" value="HTHGNTR"/>
</dbReference>
<dbReference type="PROSITE" id="PS50949">
    <property type="entry name" value="HTH_GNTR"/>
    <property type="match status" value="1"/>
</dbReference>
<dbReference type="Proteomes" id="UP001428817">
    <property type="component" value="Unassembled WGS sequence"/>
</dbReference>
<name>A0ABP9PFW0_9PSEU</name>
<dbReference type="PANTHER" id="PTHR44846:SF17">
    <property type="entry name" value="GNTR-FAMILY TRANSCRIPTIONAL REGULATOR"/>
    <property type="match status" value="1"/>
</dbReference>
<dbReference type="SMART" id="SM00345">
    <property type="entry name" value="HTH_GNTR"/>
    <property type="match status" value="1"/>
</dbReference>
<dbReference type="CDD" id="cd07377">
    <property type="entry name" value="WHTH_GntR"/>
    <property type="match status" value="1"/>
</dbReference>